<protein>
    <submittedName>
        <fullName evidence="3">Metal-binding protein</fullName>
    </submittedName>
</protein>
<keyword evidence="4" id="KW-1185">Reference proteome</keyword>
<dbReference type="Gene3D" id="3.40.10.10">
    <property type="entry name" value="DNA Methylphosphotriester Repair Domain"/>
    <property type="match status" value="1"/>
</dbReference>
<accession>A0ABS5VPJ4</accession>
<evidence type="ECO:0000259" key="2">
    <source>
        <dbReference type="Pfam" id="PF02805"/>
    </source>
</evidence>
<feature type="domain" description="Ada DNA repair metal-binding" evidence="2">
    <location>
        <begin position="29"/>
        <end position="75"/>
    </location>
</feature>
<keyword evidence="1" id="KW-0010">Activator</keyword>
<dbReference type="InterPro" id="IPR004026">
    <property type="entry name" value="Ada_DNA_repair_Zn-bd"/>
</dbReference>
<evidence type="ECO:0000256" key="1">
    <source>
        <dbReference type="ARBA" id="ARBA00023159"/>
    </source>
</evidence>
<organism evidence="3 4">
    <name type="scientific">Chryseosolibacter indicus</name>
    <dbReference type="NCBI Taxonomy" id="2782351"/>
    <lineage>
        <taxon>Bacteria</taxon>
        <taxon>Pseudomonadati</taxon>
        <taxon>Bacteroidota</taxon>
        <taxon>Cytophagia</taxon>
        <taxon>Cytophagales</taxon>
        <taxon>Chryseotaleaceae</taxon>
        <taxon>Chryseosolibacter</taxon>
    </lineage>
</organism>
<dbReference type="EMBL" id="JAHESD010000008">
    <property type="protein sequence ID" value="MBT1702755.1"/>
    <property type="molecule type" value="Genomic_DNA"/>
</dbReference>
<sequence>MMPNNMYLHQHLTEKEVWRLIRSGKIAIAGNIKLKIYGKLNCSSGKRMKKQNRIFFTSVEEALQQGFRACKRCSP</sequence>
<name>A0ABS5VPJ4_9BACT</name>
<reference evidence="3 4" key="1">
    <citation type="submission" date="2021-05" db="EMBL/GenBank/DDBJ databases">
        <title>A Polyphasic approach of four new species of the genus Ohtaekwangia: Ohtaekwangia histidinii sp. nov., Ohtaekwangia cretensis sp. nov., Ohtaekwangia indiensis sp. nov., Ohtaekwangia reichenbachii sp. nov. from diverse environment.</title>
        <authorList>
            <person name="Octaviana S."/>
        </authorList>
    </citation>
    <scope>NUCLEOTIDE SEQUENCE [LARGE SCALE GENOMIC DNA]</scope>
    <source>
        <strain evidence="3 4">PWU20</strain>
    </source>
</reference>
<evidence type="ECO:0000313" key="4">
    <source>
        <dbReference type="Proteomes" id="UP000772618"/>
    </source>
</evidence>
<dbReference type="Pfam" id="PF02805">
    <property type="entry name" value="Ada_Zn_binding"/>
    <property type="match status" value="1"/>
</dbReference>
<dbReference type="InterPro" id="IPR035451">
    <property type="entry name" value="Ada-like_dom_sf"/>
</dbReference>
<comment type="caution">
    <text evidence="3">The sequence shown here is derived from an EMBL/GenBank/DDBJ whole genome shotgun (WGS) entry which is preliminary data.</text>
</comment>
<gene>
    <name evidence="3" type="ORF">KK060_05655</name>
</gene>
<dbReference type="Proteomes" id="UP000772618">
    <property type="component" value="Unassembled WGS sequence"/>
</dbReference>
<evidence type="ECO:0000313" key="3">
    <source>
        <dbReference type="EMBL" id="MBT1702755.1"/>
    </source>
</evidence>
<dbReference type="SUPFAM" id="SSF57884">
    <property type="entry name" value="Ada DNA repair protein, N-terminal domain (N-Ada 10)"/>
    <property type="match status" value="1"/>
</dbReference>
<proteinExistence type="predicted"/>